<organism evidence="2 3">
    <name type="scientific">Nocardioides islandensis</name>
    <dbReference type="NCBI Taxonomy" id="433663"/>
    <lineage>
        <taxon>Bacteria</taxon>
        <taxon>Bacillati</taxon>
        <taxon>Actinomycetota</taxon>
        <taxon>Actinomycetes</taxon>
        <taxon>Propionibacteriales</taxon>
        <taxon>Nocardioidaceae</taxon>
        <taxon>Nocardioides</taxon>
    </lineage>
</organism>
<feature type="compositionally biased region" description="Gly residues" evidence="1">
    <location>
        <begin position="101"/>
        <end position="114"/>
    </location>
</feature>
<comment type="caution">
    <text evidence="2">The sequence shown here is derived from an EMBL/GenBank/DDBJ whole genome shotgun (WGS) entry which is preliminary data.</text>
</comment>
<gene>
    <name evidence="2" type="ORF">ISU07_14325</name>
</gene>
<dbReference type="Proteomes" id="UP000640489">
    <property type="component" value="Unassembled WGS sequence"/>
</dbReference>
<dbReference type="PROSITE" id="PS51318">
    <property type="entry name" value="TAT"/>
    <property type="match status" value="1"/>
</dbReference>
<accession>A0A930YDJ0</accession>
<dbReference type="EMBL" id="JADKPN010000008">
    <property type="protein sequence ID" value="MBF4764306.1"/>
    <property type="molecule type" value="Genomic_DNA"/>
</dbReference>
<dbReference type="RefSeq" id="WP_194707481.1">
    <property type="nucleotide sequence ID" value="NZ_JADKPN010000008.1"/>
</dbReference>
<feature type="region of interest" description="Disordered" evidence="1">
    <location>
        <begin position="68"/>
        <end position="145"/>
    </location>
</feature>
<reference evidence="2" key="1">
    <citation type="submission" date="2020-11" db="EMBL/GenBank/DDBJ databases">
        <title>Nocardioides sp. nov., isolated from Soil of Cynanchum wilfordii Hemsley rhizosphere.</title>
        <authorList>
            <person name="Lee J.-S."/>
            <person name="Suh M.K."/>
            <person name="Kim J.-S."/>
        </authorList>
    </citation>
    <scope>NUCLEOTIDE SEQUENCE</scope>
    <source>
        <strain evidence="2">KCTC 19275</strain>
    </source>
</reference>
<name>A0A930YDJ0_9ACTN</name>
<sequence length="145" mass="13964">MSNDESPPPSGSRWEPAEQPPATPAATPAAGSPVAYAPAPPPRNRGRLLLAGGAVGVALVAGAGGFALGHASADEGDGPGGRFGGPGGVLNQFPGGPVPGGPQGGQGTFPGQGQDGLPPGFPGRDDDQDQHDGQPDDGTTQGSST</sequence>
<feature type="compositionally biased region" description="Pro residues" evidence="1">
    <location>
        <begin position="1"/>
        <end position="10"/>
    </location>
</feature>
<keyword evidence="3" id="KW-1185">Reference proteome</keyword>
<feature type="compositionally biased region" description="Low complexity" evidence="1">
    <location>
        <begin position="136"/>
        <end position="145"/>
    </location>
</feature>
<evidence type="ECO:0000313" key="3">
    <source>
        <dbReference type="Proteomes" id="UP000640489"/>
    </source>
</evidence>
<dbReference type="InterPro" id="IPR006311">
    <property type="entry name" value="TAT_signal"/>
</dbReference>
<protein>
    <submittedName>
        <fullName evidence="2">Uncharacterized protein</fullName>
    </submittedName>
</protein>
<evidence type="ECO:0000313" key="2">
    <source>
        <dbReference type="EMBL" id="MBF4764306.1"/>
    </source>
</evidence>
<evidence type="ECO:0000256" key="1">
    <source>
        <dbReference type="SAM" id="MobiDB-lite"/>
    </source>
</evidence>
<proteinExistence type="predicted"/>
<dbReference type="AlphaFoldDB" id="A0A930YDJ0"/>
<feature type="compositionally biased region" description="Low complexity" evidence="1">
    <location>
        <begin position="24"/>
        <end position="37"/>
    </location>
</feature>
<feature type="region of interest" description="Disordered" evidence="1">
    <location>
        <begin position="1"/>
        <end position="47"/>
    </location>
</feature>
<feature type="compositionally biased region" description="Gly residues" evidence="1">
    <location>
        <begin position="78"/>
        <end position="88"/>
    </location>
</feature>